<reference evidence="2" key="1">
    <citation type="journal article" date="2019" name="Int. J. Syst. Evol. Microbiol.">
        <title>The Global Catalogue of Microorganisms (GCM) 10K type strain sequencing project: providing services to taxonomists for standard genome sequencing and annotation.</title>
        <authorList>
            <consortium name="The Broad Institute Genomics Platform"/>
            <consortium name="The Broad Institute Genome Sequencing Center for Infectious Disease"/>
            <person name="Wu L."/>
            <person name="Ma J."/>
        </authorList>
    </citation>
    <scope>NUCLEOTIDE SEQUENCE [LARGE SCALE GENOMIC DNA]</scope>
    <source>
        <strain evidence="2">CCUG 62974</strain>
    </source>
</reference>
<keyword evidence="2" id="KW-1185">Reference proteome</keyword>
<dbReference type="EMBL" id="JBHTHX010001015">
    <property type="protein sequence ID" value="MFD0887672.1"/>
    <property type="molecule type" value="Genomic_DNA"/>
</dbReference>
<name>A0ABW3DX37_9ACTN</name>
<proteinExistence type="predicted"/>
<accession>A0ABW3DX37</accession>
<gene>
    <name evidence="1" type="ORF">ACFQ08_24290</name>
</gene>
<evidence type="ECO:0000313" key="2">
    <source>
        <dbReference type="Proteomes" id="UP001597024"/>
    </source>
</evidence>
<sequence>MLLRKKAVAVLVTAGTVGALIGLAPVALAKANSINANCFRPIGTSYLDWGGTATYSSAHPSNTVAASLWYLSTQKKYNSYSAPSVLVSTTDSWSGVTGGKKWRVEASAWTGSDPWIGDICYIT</sequence>
<comment type="caution">
    <text evidence="1">The sequence shown here is derived from an EMBL/GenBank/DDBJ whole genome shotgun (WGS) entry which is preliminary data.</text>
</comment>
<protein>
    <submittedName>
        <fullName evidence="1">Uncharacterized protein</fullName>
    </submittedName>
</protein>
<organism evidence="1 2">
    <name type="scientific">Streptosporangium algeriense</name>
    <dbReference type="NCBI Taxonomy" id="1682748"/>
    <lineage>
        <taxon>Bacteria</taxon>
        <taxon>Bacillati</taxon>
        <taxon>Actinomycetota</taxon>
        <taxon>Actinomycetes</taxon>
        <taxon>Streptosporangiales</taxon>
        <taxon>Streptosporangiaceae</taxon>
        <taxon>Streptosporangium</taxon>
    </lineage>
</organism>
<dbReference type="Proteomes" id="UP001597024">
    <property type="component" value="Unassembled WGS sequence"/>
</dbReference>
<evidence type="ECO:0000313" key="1">
    <source>
        <dbReference type="EMBL" id="MFD0887672.1"/>
    </source>
</evidence>